<protein>
    <submittedName>
        <fullName evidence="1">TIGR04282 family arsenosugar biosynthesis glycosyltransferase</fullName>
    </submittedName>
</protein>
<comment type="caution">
    <text evidence="1">The sequence shown here is derived from an EMBL/GenBank/DDBJ whole genome shotgun (WGS) entry which is preliminary data.</text>
</comment>
<dbReference type="InterPro" id="IPR018641">
    <property type="entry name" value="Trfase_1_rSAM/seldom-assoc"/>
</dbReference>
<keyword evidence="1" id="KW-0808">Transferase</keyword>
<dbReference type="AlphaFoldDB" id="A0A7X1B183"/>
<sequence>MSRSTQTDKPSPRILAFLKAPISGSVKTRLAREIGNEEATRIYRMHVERQIAALPPDWPVEIHFAPPDAESMMSEWLGSEFSYIPQTGRDLGERMHNAVKSAFADGAEKVICIGGDCPDLGEKELRESEEKLHQGNDLVFGPTFDGGYYLMGLSKPCDEVFESIPWSSSKTLTASLLHAKRFGRSFTLLETKVDVDDLDDWEKAKHLFALAK</sequence>
<dbReference type="SUPFAM" id="SSF53448">
    <property type="entry name" value="Nucleotide-diphospho-sugar transferases"/>
    <property type="match status" value="1"/>
</dbReference>
<accession>A0A7X1B183</accession>
<dbReference type="GO" id="GO:0016740">
    <property type="term" value="F:transferase activity"/>
    <property type="evidence" value="ECO:0007669"/>
    <property type="project" value="UniProtKB-KW"/>
</dbReference>
<dbReference type="Pfam" id="PF09837">
    <property type="entry name" value="DUF2064"/>
    <property type="match status" value="1"/>
</dbReference>
<name>A0A7X1B183_9BACT</name>
<evidence type="ECO:0000313" key="1">
    <source>
        <dbReference type="EMBL" id="MBC2603594.1"/>
    </source>
</evidence>
<dbReference type="EMBL" id="JACHVA010000127">
    <property type="protein sequence ID" value="MBC2603594.1"/>
    <property type="molecule type" value="Genomic_DNA"/>
</dbReference>
<dbReference type="Gene3D" id="3.90.550.10">
    <property type="entry name" value="Spore Coat Polysaccharide Biosynthesis Protein SpsA, Chain A"/>
    <property type="match status" value="1"/>
</dbReference>
<dbReference type="InterPro" id="IPR029044">
    <property type="entry name" value="Nucleotide-diphossugar_trans"/>
</dbReference>
<dbReference type="PANTHER" id="PTHR36529">
    <property type="entry name" value="SLL1095 PROTEIN"/>
    <property type="match status" value="1"/>
</dbReference>
<keyword evidence="2" id="KW-1185">Reference proteome</keyword>
<dbReference type="PANTHER" id="PTHR36529:SF1">
    <property type="entry name" value="GLYCOSYLTRANSFERASE"/>
    <property type="match status" value="1"/>
</dbReference>
<proteinExistence type="predicted"/>
<dbReference type="Proteomes" id="UP000525652">
    <property type="component" value="Unassembled WGS sequence"/>
</dbReference>
<dbReference type="RefSeq" id="WP_185694217.1">
    <property type="nucleotide sequence ID" value="NZ_JACHVA010000127.1"/>
</dbReference>
<reference evidence="1 2" key="1">
    <citation type="submission" date="2020-07" db="EMBL/GenBank/DDBJ databases">
        <authorList>
            <person name="Feng X."/>
        </authorList>
    </citation>
    <scope>NUCLEOTIDE SEQUENCE [LARGE SCALE GENOMIC DNA]</scope>
    <source>
        <strain evidence="1 2">JCM14086</strain>
    </source>
</reference>
<organism evidence="1 2">
    <name type="scientific">Puniceicoccus vermicola</name>
    <dbReference type="NCBI Taxonomy" id="388746"/>
    <lineage>
        <taxon>Bacteria</taxon>
        <taxon>Pseudomonadati</taxon>
        <taxon>Verrucomicrobiota</taxon>
        <taxon>Opitutia</taxon>
        <taxon>Puniceicoccales</taxon>
        <taxon>Puniceicoccaceae</taxon>
        <taxon>Puniceicoccus</taxon>
    </lineage>
</organism>
<gene>
    <name evidence="1" type="ORF">H5P30_17570</name>
</gene>
<evidence type="ECO:0000313" key="2">
    <source>
        <dbReference type="Proteomes" id="UP000525652"/>
    </source>
</evidence>
<dbReference type="NCBIfam" id="TIGR04282">
    <property type="entry name" value="glyco_like_cofC"/>
    <property type="match status" value="1"/>
</dbReference>